<gene>
    <name evidence="5" type="ordered locus">SCATT_p05140</name>
</gene>
<dbReference type="Proteomes" id="UP000007842">
    <property type="component" value="Plasmid pSCATT"/>
</dbReference>
<dbReference type="PANTHER" id="PTHR43775">
    <property type="entry name" value="FATTY ACID SYNTHASE"/>
    <property type="match status" value="1"/>
</dbReference>
<dbReference type="AlphaFoldDB" id="F8JJG7"/>
<dbReference type="GO" id="GO:0004312">
    <property type="term" value="F:fatty acid synthase activity"/>
    <property type="evidence" value="ECO:0007669"/>
    <property type="project" value="TreeGrafter"/>
</dbReference>
<evidence type="ECO:0000313" key="5">
    <source>
        <dbReference type="EMBL" id="AEW98707.1"/>
    </source>
</evidence>
<dbReference type="EMBL" id="CP003229">
    <property type="protein sequence ID" value="AEW98707.1"/>
    <property type="molecule type" value="Genomic_DNA"/>
</dbReference>
<dbReference type="PATRIC" id="fig|1003195.11.peg.1173"/>
<sequence length="351" mass="36214">MSRAPAASAPGRRLVVHAFPGQGDFALTPLVRALRTQPVLRAALRAVAARTDPVAAENGIAPLAPRLLGARPPSLRDLAGEEPGTVQYALFVAAMAVHGALTAGGLPAGRAVGMSFGDIPACTAAGMFSLADGARIACRAARALHRHPGALLLLETGGDGAQDAETRAHALITATGRTDLALACVNDDRQVVLGGPAPAVARAEHLAAARGLRVERLRLPFLCHHPQLADEAETFADGIRGLPAHPARFPVHSSVLGRPYRPDEDVHQALAQGLIRVARLPVALRQAVGGGPAVILEAGTGEALTGSARRVLTGRDAVARAALAAVPHPWEEPSAVLRPAPADPQKVPRDP</sequence>
<dbReference type="InterPro" id="IPR014043">
    <property type="entry name" value="Acyl_transferase_dom"/>
</dbReference>
<reference evidence="6" key="1">
    <citation type="submission" date="2011-12" db="EMBL/GenBank/DDBJ databases">
        <title>Complete genome sequence of Streptomyces cattleya strain DSM 46488.</title>
        <authorList>
            <person name="Ou H.-Y."/>
            <person name="Li P."/>
            <person name="Zhao C."/>
            <person name="O'Hagan D."/>
            <person name="Deng Z."/>
        </authorList>
    </citation>
    <scope>NUCLEOTIDE SEQUENCE [LARGE SCALE GENOMIC DNA]</scope>
    <source>
        <strain evidence="6">ATCC 35852 / DSM 46488 / JCM 4925 / NBRC 14057 / NRRL 8057</strain>
        <plasmid evidence="6">Plasmid pSCATT</plasmid>
    </source>
</reference>
<dbReference type="KEGG" id="sct:SCAT_p1213"/>
<dbReference type="InterPro" id="IPR016036">
    <property type="entry name" value="Malonyl_transacylase_ACP-bd"/>
</dbReference>
<dbReference type="GO" id="GO:0006633">
    <property type="term" value="P:fatty acid biosynthetic process"/>
    <property type="evidence" value="ECO:0007669"/>
    <property type="project" value="TreeGrafter"/>
</dbReference>
<feature type="domain" description="Malonyl-CoA:ACP transacylase (MAT)" evidence="4">
    <location>
        <begin position="18"/>
        <end position="330"/>
    </location>
</feature>
<evidence type="ECO:0000256" key="1">
    <source>
        <dbReference type="ARBA" id="ARBA00022450"/>
    </source>
</evidence>
<dbReference type="SUPFAM" id="SSF55048">
    <property type="entry name" value="Probable ACP-binding domain of malonyl-CoA ACP transacylase"/>
    <property type="match status" value="1"/>
</dbReference>
<dbReference type="SMART" id="SM00827">
    <property type="entry name" value="PKS_AT"/>
    <property type="match status" value="1"/>
</dbReference>
<keyword evidence="2" id="KW-0597">Phosphoprotein</keyword>
<dbReference type="PANTHER" id="PTHR43775:SF37">
    <property type="entry name" value="SI:DKEY-61P9.11"/>
    <property type="match status" value="1"/>
</dbReference>
<dbReference type="Pfam" id="PF00698">
    <property type="entry name" value="Acyl_transf_1"/>
    <property type="match status" value="1"/>
</dbReference>
<keyword evidence="1" id="KW-0596">Phosphopantetheine</keyword>
<keyword evidence="5" id="KW-0614">Plasmid</keyword>
<accession>F8JJG7</accession>
<dbReference type="Gene3D" id="3.40.366.10">
    <property type="entry name" value="Malonyl-Coenzyme A Acyl Carrier Protein, domain 2"/>
    <property type="match status" value="1"/>
</dbReference>
<evidence type="ECO:0000256" key="3">
    <source>
        <dbReference type="SAM" id="MobiDB-lite"/>
    </source>
</evidence>
<evidence type="ECO:0000313" key="6">
    <source>
        <dbReference type="Proteomes" id="UP000007842"/>
    </source>
</evidence>
<name>F8JJG7_STREN</name>
<geneLocation type="plasmid" evidence="5 6">
    <name>pSCATT</name>
</geneLocation>
<evidence type="ECO:0000256" key="2">
    <source>
        <dbReference type="ARBA" id="ARBA00022553"/>
    </source>
</evidence>
<feature type="region of interest" description="Disordered" evidence="3">
    <location>
        <begin position="330"/>
        <end position="351"/>
    </location>
</feature>
<accession>G8XGE9</accession>
<keyword evidence="5" id="KW-0808">Transferase</keyword>
<dbReference type="RefSeq" id="WP_014151662.1">
    <property type="nucleotide sequence ID" value="NC_016113.1"/>
</dbReference>
<protein>
    <submittedName>
        <fullName evidence="5">Acyl transferase</fullName>
    </submittedName>
</protein>
<dbReference type="KEGG" id="scy:SCATT_p05140"/>
<proteinExistence type="predicted"/>
<dbReference type="InterPro" id="IPR016035">
    <property type="entry name" value="Acyl_Trfase/lysoPLipase"/>
</dbReference>
<dbReference type="InterPro" id="IPR001227">
    <property type="entry name" value="Ac_transferase_dom_sf"/>
</dbReference>
<dbReference type="SUPFAM" id="SSF52151">
    <property type="entry name" value="FabD/lysophospholipase-like"/>
    <property type="match status" value="1"/>
</dbReference>
<dbReference type="HOGENOM" id="CLU_771414_0_0_11"/>
<organism evidence="5 6">
    <name type="scientific">Streptantibioticus cattleyicolor (strain ATCC 35852 / DSM 46488 / JCM 4925 / NBRC 14057 / NRRL 8057)</name>
    <name type="common">Streptomyces cattleya</name>
    <dbReference type="NCBI Taxonomy" id="1003195"/>
    <lineage>
        <taxon>Bacteria</taxon>
        <taxon>Bacillati</taxon>
        <taxon>Actinomycetota</taxon>
        <taxon>Actinomycetes</taxon>
        <taxon>Kitasatosporales</taxon>
        <taxon>Streptomycetaceae</taxon>
        <taxon>Streptantibioticus</taxon>
    </lineage>
</organism>
<keyword evidence="6" id="KW-1185">Reference proteome</keyword>
<evidence type="ECO:0000259" key="4">
    <source>
        <dbReference type="SMART" id="SM00827"/>
    </source>
</evidence>
<dbReference type="OrthoDB" id="4286171at2"/>
<dbReference type="InterPro" id="IPR050091">
    <property type="entry name" value="PKS_NRPS_Biosynth_Enz"/>
</dbReference>
<dbReference type="Gene3D" id="3.30.70.250">
    <property type="entry name" value="Malonyl-CoA ACP transacylase, ACP-binding"/>
    <property type="match status" value="1"/>
</dbReference>